<dbReference type="GO" id="GO:0016020">
    <property type="term" value="C:membrane"/>
    <property type="evidence" value="ECO:0007669"/>
    <property type="project" value="UniProtKB-SubCell"/>
</dbReference>
<dbReference type="PANTHER" id="PTHR48063:SF98">
    <property type="entry name" value="LRR RECEPTOR-LIKE SERINE_THREONINE-PROTEIN KINASE FLS2"/>
    <property type="match status" value="1"/>
</dbReference>
<feature type="domain" description="Leucine-rich repeat-containing N-terminal plant-type" evidence="11">
    <location>
        <begin position="36"/>
        <end position="74"/>
    </location>
</feature>
<evidence type="ECO:0000256" key="7">
    <source>
        <dbReference type="ARBA" id="ARBA00023136"/>
    </source>
</evidence>
<keyword evidence="3" id="KW-0812">Transmembrane</keyword>
<dbReference type="InterPro" id="IPR001611">
    <property type="entry name" value="Leu-rich_rpt"/>
</dbReference>
<evidence type="ECO:0000313" key="13">
    <source>
        <dbReference type="RefSeq" id="XP_022922764.1"/>
    </source>
</evidence>
<name>A0A6J1E4C6_CUCMO</name>
<keyword evidence="6" id="KW-1133">Transmembrane helix</keyword>
<evidence type="ECO:0000313" key="12">
    <source>
        <dbReference type="Proteomes" id="UP000504609"/>
    </source>
</evidence>
<evidence type="ECO:0000256" key="5">
    <source>
        <dbReference type="ARBA" id="ARBA00022737"/>
    </source>
</evidence>
<evidence type="ECO:0000256" key="2">
    <source>
        <dbReference type="ARBA" id="ARBA00022614"/>
    </source>
</evidence>
<dbReference type="SUPFAM" id="SSF52058">
    <property type="entry name" value="L domain-like"/>
    <property type="match status" value="1"/>
</dbReference>
<dbReference type="AlphaFoldDB" id="A0A6J1E4C6"/>
<dbReference type="RefSeq" id="XP_022922764.1">
    <property type="nucleotide sequence ID" value="XM_023066996.1"/>
</dbReference>
<dbReference type="GeneID" id="111430663"/>
<comment type="subcellular location">
    <subcellularLocation>
        <location evidence="1">Membrane</location>
        <topology evidence="1">Single-pass type I membrane protein</topology>
    </subcellularLocation>
</comment>
<organism evidence="12 13">
    <name type="scientific">Cucurbita moschata</name>
    <name type="common">Winter crookneck squash</name>
    <name type="synonym">Cucurbita pepo var. moschata</name>
    <dbReference type="NCBI Taxonomy" id="3662"/>
    <lineage>
        <taxon>Eukaryota</taxon>
        <taxon>Viridiplantae</taxon>
        <taxon>Streptophyta</taxon>
        <taxon>Embryophyta</taxon>
        <taxon>Tracheophyta</taxon>
        <taxon>Spermatophyta</taxon>
        <taxon>Magnoliopsida</taxon>
        <taxon>eudicotyledons</taxon>
        <taxon>Gunneridae</taxon>
        <taxon>Pentapetalae</taxon>
        <taxon>rosids</taxon>
        <taxon>fabids</taxon>
        <taxon>Cucurbitales</taxon>
        <taxon>Cucurbitaceae</taxon>
        <taxon>Cucurbiteae</taxon>
        <taxon>Cucurbita</taxon>
    </lineage>
</organism>
<keyword evidence="7" id="KW-0472">Membrane</keyword>
<proteinExistence type="predicted"/>
<feature type="signal peptide" evidence="10">
    <location>
        <begin position="1"/>
        <end position="27"/>
    </location>
</feature>
<dbReference type="PANTHER" id="PTHR48063">
    <property type="entry name" value="LRR RECEPTOR-LIKE KINASE"/>
    <property type="match status" value="1"/>
</dbReference>
<evidence type="ECO:0000256" key="6">
    <source>
        <dbReference type="ARBA" id="ARBA00022989"/>
    </source>
</evidence>
<feature type="chain" id="PRO_5026706976" evidence="10">
    <location>
        <begin position="28"/>
        <end position="139"/>
    </location>
</feature>
<evidence type="ECO:0000259" key="11">
    <source>
        <dbReference type="Pfam" id="PF08263"/>
    </source>
</evidence>
<accession>A0A6J1E4C6</accession>
<reference evidence="13" key="1">
    <citation type="submission" date="2025-08" db="UniProtKB">
        <authorList>
            <consortium name="RefSeq"/>
        </authorList>
    </citation>
    <scope>IDENTIFICATION</scope>
    <source>
        <tissue evidence="13">Young leaves</tissue>
    </source>
</reference>
<keyword evidence="5" id="KW-0677">Repeat</keyword>
<gene>
    <name evidence="13" type="primary">LOC111430663</name>
</gene>
<protein>
    <submittedName>
        <fullName evidence="13">Probable LRR receptor-like serine/threonine-protein kinase At3g47570</fullName>
    </submittedName>
</protein>
<dbReference type="Gene3D" id="3.80.10.10">
    <property type="entry name" value="Ribonuclease Inhibitor"/>
    <property type="match status" value="1"/>
</dbReference>
<sequence length="139" mass="15371">MLDCAMAENFLLFLMLFFGMNICSGSGNPSEVLCIESEREALLRFKKGLVDPLNRLSSWDVKQDCCKWVGISCDNSTGNNDFEGVRIPSFLGSMVSLRYLDLSYSSFGGLIPHELGNLSNLNHLDLGGNYPSLYTENLG</sequence>
<dbReference type="Pfam" id="PF13855">
    <property type="entry name" value="LRR_8"/>
    <property type="match status" value="1"/>
</dbReference>
<dbReference type="Proteomes" id="UP000504609">
    <property type="component" value="Unplaced"/>
</dbReference>
<keyword evidence="8" id="KW-0675">Receptor</keyword>
<keyword evidence="9" id="KW-0325">Glycoprotein</keyword>
<keyword evidence="12" id="KW-1185">Reference proteome</keyword>
<dbReference type="InterPro" id="IPR046956">
    <property type="entry name" value="RLP23-like"/>
</dbReference>
<dbReference type="Pfam" id="PF08263">
    <property type="entry name" value="LRRNT_2"/>
    <property type="match status" value="1"/>
</dbReference>
<dbReference type="KEGG" id="cmos:111430663"/>
<evidence type="ECO:0000256" key="4">
    <source>
        <dbReference type="ARBA" id="ARBA00022729"/>
    </source>
</evidence>
<dbReference type="InterPro" id="IPR032675">
    <property type="entry name" value="LRR_dom_sf"/>
</dbReference>
<evidence type="ECO:0000256" key="1">
    <source>
        <dbReference type="ARBA" id="ARBA00004479"/>
    </source>
</evidence>
<dbReference type="InterPro" id="IPR013210">
    <property type="entry name" value="LRR_N_plant-typ"/>
</dbReference>
<evidence type="ECO:0000256" key="9">
    <source>
        <dbReference type="ARBA" id="ARBA00023180"/>
    </source>
</evidence>
<keyword evidence="4 10" id="KW-0732">Signal</keyword>
<evidence type="ECO:0000256" key="8">
    <source>
        <dbReference type="ARBA" id="ARBA00023170"/>
    </source>
</evidence>
<keyword evidence="2" id="KW-0433">Leucine-rich repeat</keyword>
<evidence type="ECO:0000256" key="3">
    <source>
        <dbReference type="ARBA" id="ARBA00022692"/>
    </source>
</evidence>
<evidence type="ECO:0000256" key="10">
    <source>
        <dbReference type="SAM" id="SignalP"/>
    </source>
</evidence>